<dbReference type="PROSITE" id="PS01162">
    <property type="entry name" value="QOR_ZETA_CRYSTAL"/>
    <property type="match status" value="1"/>
</dbReference>
<dbReference type="EC" id="1.6.5.5" evidence="7"/>
<comment type="subunit">
    <text evidence="2">Homotetramer.</text>
</comment>
<dbReference type="InterPro" id="IPR051603">
    <property type="entry name" value="Zinc-ADH_QOR/CCCR"/>
</dbReference>
<dbReference type="InterPro" id="IPR011032">
    <property type="entry name" value="GroES-like_sf"/>
</dbReference>
<dbReference type="RefSeq" id="WP_075756752.1">
    <property type="nucleotide sequence ID" value="NZ_CP146991.1"/>
</dbReference>
<proteinExistence type="predicted"/>
<keyword evidence="7" id="KW-0560">Oxidoreductase</keyword>
<dbReference type="InterPro" id="IPR013154">
    <property type="entry name" value="ADH-like_N"/>
</dbReference>
<keyword evidence="5" id="KW-0694">RNA-binding</keyword>
<accession>A0ABM9W0V7</accession>
<sequence length="335" mass="35798">MKAMIIRKYGGPEVFEVAEVDKPEPIPGHVVLKVAASSINPLETKIRSGLAAAIGPQLPAILNADVSGEIVAVGEAAGQWKVGDQVFGCTGGVGNLQGALAEFMLADANLIAKKPTCIDHYTAALFPLVTITAWEGIMEKSLAKPGEKLLIHGAAGGVGHIAVQLAKQQGAIVYGTVLNQEQADVAKAFGADHVIFSNTESVENYVEKYTDGRGFDAIFDPVGGNNLTNSFKAAKLKGVICTTNARATLDIGPMHAKALTLHALLMTVPMLFNIERERHGRILDHISNLIEQGKLRIKRDKQQFTFEEITKAHEYLEAGKAIGKISLVNSFNPLS</sequence>
<dbReference type="SUPFAM" id="SSF50129">
    <property type="entry name" value="GroES-like"/>
    <property type="match status" value="1"/>
</dbReference>
<evidence type="ECO:0000256" key="2">
    <source>
        <dbReference type="ARBA" id="ARBA00011881"/>
    </source>
</evidence>
<protein>
    <submittedName>
        <fullName evidence="7">Quinone oxidoreductase 1</fullName>
        <ecNumber evidence="7">1.6.5.5</ecNumber>
    </submittedName>
</protein>
<dbReference type="GO" id="GO:0003960">
    <property type="term" value="F:quinone reductase (NADPH) activity"/>
    <property type="evidence" value="ECO:0007669"/>
    <property type="project" value="UniProtKB-EC"/>
</dbReference>
<evidence type="ECO:0000313" key="8">
    <source>
        <dbReference type="Proteomes" id="UP000245702"/>
    </source>
</evidence>
<dbReference type="Gene3D" id="3.90.180.10">
    <property type="entry name" value="Medium-chain alcohol dehydrogenases, catalytic domain"/>
    <property type="match status" value="1"/>
</dbReference>
<dbReference type="PANTHER" id="PTHR44154">
    <property type="entry name" value="QUINONE OXIDOREDUCTASE"/>
    <property type="match status" value="1"/>
</dbReference>
<dbReference type="Gene3D" id="3.40.50.720">
    <property type="entry name" value="NAD(P)-binding Rossmann-like Domain"/>
    <property type="match status" value="1"/>
</dbReference>
<evidence type="ECO:0000256" key="1">
    <source>
        <dbReference type="ARBA" id="ARBA00004496"/>
    </source>
</evidence>
<dbReference type="InterPro" id="IPR036291">
    <property type="entry name" value="NAD(P)-bd_dom_sf"/>
</dbReference>
<dbReference type="SMART" id="SM00829">
    <property type="entry name" value="PKS_ER"/>
    <property type="match status" value="1"/>
</dbReference>
<dbReference type="Pfam" id="PF13602">
    <property type="entry name" value="ADH_zinc_N_2"/>
    <property type="match status" value="1"/>
</dbReference>
<evidence type="ECO:0000256" key="4">
    <source>
        <dbReference type="ARBA" id="ARBA00022857"/>
    </source>
</evidence>
<dbReference type="Pfam" id="PF08240">
    <property type="entry name" value="ADH_N"/>
    <property type="match status" value="1"/>
</dbReference>
<keyword evidence="8" id="KW-1185">Reference proteome</keyword>
<dbReference type="CDD" id="cd08272">
    <property type="entry name" value="MDR6"/>
    <property type="match status" value="1"/>
</dbReference>
<dbReference type="SUPFAM" id="SSF51735">
    <property type="entry name" value="NAD(P)-binding Rossmann-fold domains"/>
    <property type="match status" value="1"/>
</dbReference>
<reference evidence="7 8" key="1">
    <citation type="submission" date="2016-01" db="EMBL/GenBank/DDBJ databases">
        <authorList>
            <person name="Brown R."/>
        </authorList>
    </citation>
    <scope>NUCLEOTIDE SEQUENCE [LARGE SCALE GENOMIC DNA]</scope>
    <source>
        <strain evidence="7">Sporomusa sphaeroides DSM 2875</strain>
    </source>
</reference>
<evidence type="ECO:0000256" key="5">
    <source>
        <dbReference type="ARBA" id="ARBA00022884"/>
    </source>
</evidence>
<comment type="caution">
    <text evidence="7">The sequence shown here is derived from an EMBL/GenBank/DDBJ whole genome shotgun (WGS) entry which is preliminary data.</text>
</comment>
<evidence type="ECO:0000259" key="6">
    <source>
        <dbReference type="SMART" id="SM00829"/>
    </source>
</evidence>
<gene>
    <name evidence="7" type="primary">qorA_2</name>
    <name evidence="7" type="ORF">SSPH_01451</name>
</gene>
<comment type="subcellular location">
    <subcellularLocation>
        <location evidence="1">Cytoplasm</location>
    </subcellularLocation>
</comment>
<keyword evidence="3" id="KW-0963">Cytoplasm</keyword>
<feature type="domain" description="Enoyl reductase (ER)" evidence="6">
    <location>
        <begin position="10"/>
        <end position="327"/>
    </location>
</feature>
<evidence type="ECO:0000256" key="3">
    <source>
        <dbReference type="ARBA" id="ARBA00022490"/>
    </source>
</evidence>
<dbReference type="EMBL" id="FCOW01000006">
    <property type="protein sequence ID" value="CVK18807.1"/>
    <property type="molecule type" value="Genomic_DNA"/>
</dbReference>
<evidence type="ECO:0000313" key="7">
    <source>
        <dbReference type="EMBL" id="CVK18807.1"/>
    </source>
</evidence>
<keyword evidence="4" id="KW-0521">NADP</keyword>
<name>A0ABM9W0V7_9FIRM</name>
<dbReference type="InterPro" id="IPR020843">
    <property type="entry name" value="ER"/>
</dbReference>
<organism evidence="7 8">
    <name type="scientific">Sporomusa sphaeroides DSM 2875</name>
    <dbReference type="NCBI Taxonomy" id="1337886"/>
    <lineage>
        <taxon>Bacteria</taxon>
        <taxon>Bacillati</taxon>
        <taxon>Bacillota</taxon>
        <taxon>Negativicutes</taxon>
        <taxon>Selenomonadales</taxon>
        <taxon>Sporomusaceae</taxon>
        <taxon>Sporomusa</taxon>
    </lineage>
</organism>
<dbReference type="Proteomes" id="UP000245702">
    <property type="component" value="Unassembled WGS sequence"/>
</dbReference>
<dbReference type="InterPro" id="IPR002364">
    <property type="entry name" value="Quin_OxRdtase/zeta-crystal_CS"/>
</dbReference>
<dbReference type="PANTHER" id="PTHR44154:SF1">
    <property type="entry name" value="QUINONE OXIDOREDUCTASE"/>
    <property type="match status" value="1"/>
</dbReference>